<dbReference type="Proteomes" id="UP000078550">
    <property type="component" value="Unassembled WGS sequence"/>
</dbReference>
<name>A0A1A8YKK2_PLAOA</name>
<organism evidence="1 2">
    <name type="scientific">Plasmodium ovale wallikeri</name>
    <dbReference type="NCBI Taxonomy" id="864142"/>
    <lineage>
        <taxon>Eukaryota</taxon>
        <taxon>Sar</taxon>
        <taxon>Alveolata</taxon>
        <taxon>Apicomplexa</taxon>
        <taxon>Aconoidasida</taxon>
        <taxon>Haemosporida</taxon>
        <taxon>Plasmodiidae</taxon>
        <taxon>Plasmodium</taxon>
        <taxon>Plasmodium (Plasmodium)</taxon>
    </lineage>
</organism>
<protein>
    <submittedName>
        <fullName evidence="1">Uncharacterized protein</fullName>
    </submittedName>
</protein>
<dbReference type="EMBL" id="FLRE01000029">
    <property type="protein sequence ID" value="SBT32086.1"/>
    <property type="molecule type" value="Genomic_DNA"/>
</dbReference>
<dbReference type="AlphaFoldDB" id="A0A1A8YKK2"/>
<evidence type="ECO:0000313" key="1">
    <source>
        <dbReference type="EMBL" id="SBT32086.1"/>
    </source>
</evidence>
<proteinExistence type="predicted"/>
<gene>
    <name evidence="1" type="ORF">POVWA2_007710</name>
</gene>
<accession>A0A1A8YKK2</accession>
<evidence type="ECO:0000313" key="2">
    <source>
        <dbReference type="Proteomes" id="UP000078550"/>
    </source>
</evidence>
<reference evidence="2" key="1">
    <citation type="submission" date="2016-05" db="EMBL/GenBank/DDBJ databases">
        <authorList>
            <person name="Naeem Raeece"/>
        </authorList>
    </citation>
    <scope>NUCLEOTIDE SEQUENCE [LARGE SCALE GENOMIC DNA]</scope>
</reference>
<sequence length="111" mass="12780">MQTNVCLCTCECASNCISFLPGKGKPPFVRFMRFCITEGLNERDARPPSRCYCVIRFVDFPPYCPSYCRVTATLPPRYSRVTPALLPAFPFFFSFLLPRERYFPALKGEML</sequence>